<dbReference type="RefSeq" id="WP_121735907.1">
    <property type="nucleotide sequence ID" value="NZ_QXXG01000002.1"/>
</dbReference>
<keyword evidence="1" id="KW-0732">Signal</keyword>
<sequence>MRKYLFISLIFTPTLLFAQQAQQWEPGAFSCVAGENGESTWQAIAGQPLDGTASGGGLLYGNTEIASSLSEAEAIRSIRLSKKTLSLEIGQSEQLSVTFDADKNANRTITWHSSNEHIASIDETGTVKALQAGEAILTAITASGNYADACTLTVTRSDPQPDPAPIPVTDVTLNLTSATLERRESLRLIATVSPADADNTSVRWSTSDPAIADVDQTGLVLALSAGNTTITATTNDGGKTASCEVTVGELPTSIESADEHRIIYPRVVKDRFYLNLPAPQTVYLIDANGRIVRIFQAQAGETVILMSGYPTGIYWVRLPSQAVSIVKE</sequence>
<dbReference type="EMBL" id="RAYI01000014">
    <property type="protein sequence ID" value="RLT73730.1"/>
    <property type="molecule type" value="Genomic_DNA"/>
</dbReference>
<dbReference type="Pfam" id="PF02368">
    <property type="entry name" value="Big_2"/>
    <property type="match status" value="2"/>
</dbReference>
<dbReference type="Proteomes" id="UP000310032">
    <property type="component" value="Unassembled WGS sequence"/>
</dbReference>
<organism evidence="3 5">
    <name type="scientific">Parabacteroides distasonis</name>
    <dbReference type="NCBI Taxonomy" id="823"/>
    <lineage>
        <taxon>Bacteria</taxon>
        <taxon>Pseudomonadati</taxon>
        <taxon>Bacteroidota</taxon>
        <taxon>Bacteroidia</taxon>
        <taxon>Bacteroidales</taxon>
        <taxon>Tannerellaceae</taxon>
        <taxon>Parabacteroides</taxon>
    </lineage>
</organism>
<evidence type="ECO:0000259" key="2">
    <source>
        <dbReference type="SMART" id="SM00635"/>
    </source>
</evidence>
<dbReference type="InterPro" id="IPR008964">
    <property type="entry name" value="Invasin/intimin_cell_adhesion"/>
</dbReference>
<feature type="chain" id="PRO_5036084019" evidence="1">
    <location>
        <begin position="19"/>
        <end position="328"/>
    </location>
</feature>
<dbReference type="SUPFAM" id="SSF49373">
    <property type="entry name" value="Invasin/intimin cell-adhesion fragments"/>
    <property type="match status" value="2"/>
</dbReference>
<evidence type="ECO:0000313" key="5">
    <source>
        <dbReference type="Proteomes" id="UP000278164"/>
    </source>
</evidence>
<feature type="domain" description="BIG2" evidence="2">
    <location>
        <begin position="74"/>
        <end position="151"/>
    </location>
</feature>
<proteinExistence type="predicted"/>
<dbReference type="Gene3D" id="2.60.40.1080">
    <property type="match status" value="2"/>
</dbReference>
<evidence type="ECO:0000256" key="1">
    <source>
        <dbReference type="SAM" id="SignalP"/>
    </source>
</evidence>
<reference evidence="3 5" key="1">
    <citation type="submission" date="2018-09" db="EMBL/GenBank/DDBJ databases">
        <title>Murine metabolic-syndrome-specific gut microbial biobank.</title>
        <authorList>
            <person name="Liu C."/>
        </authorList>
    </citation>
    <scope>NUCLEOTIDE SEQUENCE [LARGE SCALE GENOMIC DNA]</scope>
    <source>
        <strain evidence="3 5">8-P5</strain>
    </source>
</reference>
<comment type="caution">
    <text evidence="3">The sequence shown here is derived from an EMBL/GenBank/DDBJ whole genome shotgun (WGS) entry which is preliminary data.</text>
</comment>
<feature type="domain" description="BIG2" evidence="2">
    <location>
        <begin position="167"/>
        <end position="244"/>
    </location>
</feature>
<accession>A0A3L7ZUL8</accession>
<dbReference type="Proteomes" id="UP000278164">
    <property type="component" value="Unassembled WGS sequence"/>
</dbReference>
<evidence type="ECO:0000313" key="4">
    <source>
        <dbReference type="EMBL" id="TGY56304.1"/>
    </source>
</evidence>
<gene>
    <name evidence="3" type="ORF">D7V78_08930</name>
    <name evidence="4" type="ORF">E5342_12660</name>
</gene>
<dbReference type="OrthoDB" id="1062769at2"/>
<dbReference type="AlphaFoldDB" id="A0A3L7ZUL8"/>
<dbReference type="InterPro" id="IPR003343">
    <property type="entry name" value="Big_2"/>
</dbReference>
<feature type="signal peptide" evidence="1">
    <location>
        <begin position="1"/>
        <end position="18"/>
    </location>
</feature>
<dbReference type="EMBL" id="SRYM01000037">
    <property type="protein sequence ID" value="TGY56304.1"/>
    <property type="molecule type" value="Genomic_DNA"/>
</dbReference>
<protein>
    <submittedName>
        <fullName evidence="3">Cell adhesion protein</fullName>
    </submittedName>
</protein>
<dbReference type="SMART" id="SM00635">
    <property type="entry name" value="BID_2"/>
    <property type="match status" value="2"/>
</dbReference>
<name>A0A3L7ZUL8_PARDI</name>
<evidence type="ECO:0000313" key="3">
    <source>
        <dbReference type="EMBL" id="RLT73730.1"/>
    </source>
</evidence>
<evidence type="ECO:0000313" key="6">
    <source>
        <dbReference type="Proteomes" id="UP000310032"/>
    </source>
</evidence>
<reference evidence="4 6" key="2">
    <citation type="submission" date="2019-04" db="EMBL/GenBank/DDBJ databases">
        <title>Microbes associate with the intestines of laboratory mice.</title>
        <authorList>
            <person name="Navarre W."/>
            <person name="Wong E."/>
            <person name="Huang K."/>
            <person name="Tropini C."/>
            <person name="Ng K."/>
            <person name="Yu B."/>
        </authorList>
    </citation>
    <scope>NUCLEOTIDE SEQUENCE [LARGE SCALE GENOMIC DNA]</scope>
    <source>
        <strain evidence="4 6">NM39_I3</strain>
    </source>
</reference>